<dbReference type="Proteomes" id="UP000694865">
    <property type="component" value="Unplaced"/>
</dbReference>
<feature type="transmembrane region" description="Helical" evidence="10">
    <location>
        <begin position="1265"/>
        <end position="1287"/>
    </location>
</feature>
<dbReference type="InterPro" id="IPR001024">
    <property type="entry name" value="PLAT/LH2_dom"/>
</dbReference>
<evidence type="ECO:0000313" key="14">
    <source>
        <dbReference type="RefSeq" id="XP_006813809.1"/>
    </source>
</evidence>
<feature type="region of interest" description="Disordered" evidence="9">
    <location>
        <begin position="1503"/>
        <end position="1533"/>
    </location>
</feature>
<evidence type="ECO:0000259" key="12">
    <source>
        <dbReference type="PROSITE" id="PS50221"/>
    </source>
</evidence>
<evidence type="ECO:0000256" key="8">
    <source>
        <dbReference type="PROSITE-ProRule" id="PRU00152"/>
    </source>
</evidence>
<dbReference type="Pfam" id="PF08016">
    <property type="entry name" value="PKD_channel"/>
    <property type="match status" value="1"/>
</dbReference>
<feature type="transmembrane region" description="Helical" evidence="10">
    <location>
        <begin position="299"/>
        <end position="319"/>
    </location>
</feature>
<dbReference type="InterPro" id="IPR057244">
    <property type="entry name" value="GAIN_B"/>
</dbReference>
<comment type="caution">
    <text evidence="8">Lacks conserved residue(s) required for the propagation of feature annotation.</text>
</comment>
<dbReference type="PROSITE" id="PS50095">
    <property type="entry name" value="PLAT"/>
    <property type="match status" value="1"/>
</dbReference>
<evidence type="ECO:0000256" key="2">
    <source>
        <dbReference type="ARBA" id="ARBA00007200"/>
    </source>
</evidence>
<keyword evidence="6 10" id="KW-0472">Membrane</keyword>
<protein>
    <submittedName>
        <fullName evidence="14">Polycystic kidney disease protein 1-like 2-like</fullName>
    </submittedName>
</protein>
<feature type="domain" description="PLAT" evidence="11">
    <location>
        <begin position="343"/>
        <end position="462"/>
    </location>
</feature>
<dbReference type="InterPro" id="IPR000203">
    <property type="entry name" value="GPS"/>
</dbReference>
<evidence type="ECO:0000256" key="4">
    <source>
        <dbReference type="ARBA" id="ARBA00022729"/>
    </source>
</evidence>
<dbReference type="Pfam" id="PF01477">
    <property type="entry name" value="PLAT"/>
    <property type="match status" value="1"/>
</dbReference>
<feature type="compositionally biased region" description="Basic and acidic residues" evidence="9">
    <location>
        <begin position="1405"/>
        <end position="1421"/>
    </location>
</feature>
<dbReference type="Gene3D" id="2.60.60.20">
    <property type="entry name" value="PLAT/LH2 domain"/>
    <property type="match status" value="1"/>
</dbReference>
<dbReference type="SUPFAM" id="SSF49723">
    <property type="entry name" value="Lipase/lipooxygenase domain (PLAT/LH2 domain)"/>
    <property type="match status" value="1"/>
</dbReference>
<feature type="transmembrane region" description="Helical" evidence="10">
    <location>
        <begin position="732"/>
        <end position="755"/>
    </location>
</feature>
<dbReference type="PRINTS" id="PR00500">
    <property type="entry name" value="POLYCYSTIN1"/>
</dbReference>
<proteinExistence type="inferred from homology"/>
<dbReference type="InterPro" id="IPR036392">
    <property type="entry name" value="PLAT/LH2_dom_sf"/>
</dbReference>
<evidence type="ECO:0000256" key="1">
    <source>
        <dbReference type="ARBA" id="ARBA00004141"/>
    </source>
</evidence>
<dbReference type="InterPro" id="IPR051223">
    <property type="entry name" value="Polycystin"/>
</dbReference>
<feature type="domain" description="GAIN-B" evidence="12">
    <location>
        <begin position="120"/>
        <end position="283"/>
    </location>
</feature>
<keyword evidence="3 10" id="KW-0812">Transmembrane</keyword>
<keyword evidence="5 10" id="KW-1133">Transmembrane helix</keyword>
<keyword evidence="7" id="KW-1015">Disulfide bond</keyword>
<feature type="transmembrane region" description="Helical" evidence="10">
    <location>
        <begin position="1127"/>
        <end position="1151"/>
    </location>
</feature>
<dbReference type="PROSITE" id="PS50221">
    <property type="entry name" value="GAIN_B"/>
    <property type="match status" value="1"/>
</dbReference>
<feature type="transmembrane region" description="Helical" evidence="10">
    <location>
        <begin position="847"/>
        <end position="867"/>
    </location>
</feature>
<keyword evidence="4" id="KW-0732">Signal</keyword>
<dbReference type="Gene3D" id="2.60.220.50">
    <property type="match status" value="1"/>
</dbReference>
<dbReference type="GeneID" id="100367255"/>
<feature type="transmembrane region" description="Helical" evidence="10">
    <location>
        <begin position="1225"/>
        <end position="1244"/>
    </location>
</feature>
<sequence>MNTVSDAILNQTESDADPIEIKSDAFAVKLQRSNPSNMTSQLKAATGGGNFKLPMGELFGDAEEPVATQLTSFEGNPYNFDSKTASSISGPTIALSLKRNDGEEMQVSGLNEGIVISMPSSLSEVPEPTFVTINEENATDIFYFKVRVNYPNTAIRIDVTLLPEGDSNFTYTVFNVSLYYENITNNLTFDIEYITNTTFFVPDQEIILPGEYLIAINECGPDFANFTIDILTFTCRYWDEEEMNWSSEGCSVLDSSDWTGVVCSCSHLSTFGSGFKMIPPNPIDFSTVFSKFKDLNENASVFSAVFVIFGIYLIVIIWARRADKKDDNQGVMPLTDNNEHDEFLYKIEVFTDVRKEAHTKSNVFITVIGDNSRTCERQLKYDGMRGFRRGGIVRFVMAASESLGTIQGIKIWHDNTGKQKSASWCLGKMKIEDVQTNDLYFFTCNRWLAVDKDDGKIERFLKASDTETLGSARGAFVSKANQDLLDGHLWFSVIGRPASSHFTRVQRASCCLSLLYTSMIANAMFYKTEETNENDFVIHLGPLSISWHQLYVGFMSSMVVFPVNLAIVQLFRKSRPTNVKFDFKRKKKNKKKRKNKNKVTNITTNKTTKLDHLNHNGSEPEWDPGVAKDEGNNGNYLQLAGTINTINNKEQQDSLSKALDPLKWGKTENTDTHIMDGIPTQVDHGSASSADDLRALLDGTPDSAVDEEEHQLDDKKDKKKNKDEEEFWLPHWCLYIGWLLVFLSSSGSAFFTILYSLEWGHKKASSWLVSLLVSFLQDVIFMQPIKVIILAIIITVIMKMIRKRKGEDNNADEYLQDTENEDGFNVNDKDLMKAKELKKREETMWSFFKEIFVYCIFVITVLLIAYGQRDLRSFYMHKSVKDIFIDNGQFASLSSGIADFYIWVDEVLLPGLYPTEAYNGEKFVNINKNLKKFIDDGGLSYRIGPPRFRQLRVKPDACTPPKETSFLFHECNGGYMMTEQDEADYGYKWSEHNPNDTSRRRFRDQVWKYNTMTELEGVPLYGIENLYSGGGYVAVLGNTLWDATNRVKYLFDNRWLDERTRGLFVEFTLYNPHVNLFRWLDERTRGLFVEFTLYNPHVNLFSMFTLLLEYPTTGGALIYAKIDVLRLYNYVGSMTVVVAACEVLFIIMLIYYMVKALMDIRKQKKKYFVKFWNLIEVFKISMCILALSMRGYKALFFDLALEELSADDGATTFINLQQMAAYDEAYGYVIASIVFFGTLQFINLMRFNARMALLSTTLKGAVKVLANYAIIFYIVFFAYGQLLFLTVGRVLESYHTFFTTIKTLYLMWLGHFDYAALEFANPILAPLVFFTLMLFVYAILTTLFVTVIVWQYEWAKELTDQQSNDIVDFMYWKFMTLVGMNKHAKKYDPWIEKEEDNDDVEEECDGTKEKENETKDEKPKETTQLAPKPKTRRRRRLYRRKELHVAFKLPADTDLDNGGVNKYGYGELDALQGRLDYIFDKLQGEDSDDVKKTNMGLQIAMMQFGDKQPRNRRPPPARSSRQRQFNPRAESKI</sequence>
<evidence type="ECO:0000259" key="11">
    <source>
        <dbReference type="PROSITE" id="PS50095"/>
    </source>
</evidence>
<name>A0ABM0M1B8_SACKO</name>
<feature type="transmembrane region" description="Helical" evidence="10">
    <location>
        <begin position="767"/>
        <end position="797"/>
    </location>
</feature>
<dbReference type="SMART" id="SM00308">
    <property type="entry name" value="LH2"/>
    <property type="match status" value="1"/>
</dbReference>
<dbReference type="InterPro" id="IPR046791">
    <property type="entry name" value="Polycystin_dom"/>
</dbReference>
<organism evidence="13 14">
    <name type="scientific">Saccoglossus kowalevskii</name>
    <name type="common">Acorn worm</name>
    <dbReference type="NCBI Taxonomy" id="10224"/>
    <lineage>
        <taxon>Eukaryota</taxon>
        <taxon>Metazoa</taxon>
        <taxon>Hemichordata</taxon>
        <taxon>Enteropneusta</taxon>
        <taxon>Harrimaniidae</taxon>
        <taxon>Saccoglossus</taxon>
    </lineage>
</organism>
<evidence type="ECO:0000313" key="13">
    <source>
        <dbReference type="Proteomes" id="UP000694865"/>
    </source>
</evidence>
<evidence type="ECO:0000256" key="10">
    <source>
        <dbReference type="SAM" id="Phobius"/>
    </source>
</evidence>
<comment type="subcellular location">
    <subcellularLocation>
        <location evidence="1">Membrane</location>
        <topology evidence="1">Multi-pass membrane protein</topology>
    </subcellularLocation>
</comment>
<feature type="transmembrane region" description="Helical" evidence="10">
    <location>
        <begin position="508"/>
        <end position="526"/>
    </location>
</feature>
<dbReference type="Pfam" id="PF01825">
    <property type="entry name" value="GPS"/>
    <property type="match status" value="1"/>
</dbReference>
<evidence type="ECO:0000256" key="6">
    <source>
        <dbReference type="ARBA" id="ARBA00023136"/>
    </source>
</evidence>
<dbReference type="InterPro" id="IPR046338">
    <property type="entry name" value="GAIN_dom_sf"/>
</dbReference>
<dbReference type="PANTHER" id="PTHR10877">
    <property type="entry name" value="POLYCYSTIN FAMILY MEMBER"/>
    <property type="match status" value="1"/>
</dbReference>
<dbReference type="RefSeq" id="XP_006813809.1">
    <property type="nucleotide sequence ID" value="XM_006813746.1"/>
</dbReference>
<feature type="transmembrane region" description="Helical" evidence="10">
    <location>
        <begin position="1171"/>
        <end position="1189"/>
    </location>
</feature>
<evidence type="ECO:0000256" key="9">
    <source>
        <dbReference type="SAM" id="MobiDB-lite"/>
    </source>
</evidence>
<gene>
    <name evidence="14" type="primary">LOC100367255</name>
</gene>
<dbReference type="InterPro" id="IPR000434">
    <property type="entry name" value="PC1"/>
</dbReference>
<dbReference type="InterPro" id="IPR013122">
    <property type="entry name" value="PKD1_2_channel"/>
</dbReference>
<dbReference type="PANTHER" id="PTHR10877:SF150">
    <property type="entry name" value="REJ DOMAIN-CONTAINING PROTEIN"/>
    <property type="match status" value="1"/>
</dbReference>
<feature type="transmembrane region" description="Helical" evidence="10">
    <location>
        <begin position="550"/>
        <end position="571"/>
    </location>
</feature>
<evidence type="ECO:0000256" key="5">
    <source>
        <dbReference type="ARBA" id="ARBA00022989"/>
    </source>
</evidence>
<feature type="transmembrane region" description="Helical" evidence="10">
    <location>
        <begin position="1324"/>
        <end position="1352"/>
    </location>
</feature>
<dbReference type="Pfam" id="PF20519">
    <property type="entry name" value="Polycystin_dom"/>
    <property type="match status" value="2"/>
</dbReference>
<dbReference type="SMART" id="SM00303">
    <property type="entry name" value="GPS"/>
    <property type="match status" value="1"/>
</dbReference>
<evidence type="ECO:0000256" key="3">
    <source>
        <dbReference type="ARBA" id="ARBA00022692"/>
    </source>
</evidence>
<feature type="region of interest" description="Disordered" evidence="9">
    <location>
        <begin position="1396"/>
        <end position="1433"/>
    </location>
</feature>
<keyword evidence="13" id="KW-1185">Reference proteome</keyword>
<evidence type="ECO:0000256" key="7">
    <source>
        <dbReference type="ARBA" id="ARBA00023157"/>
    </source>
</evidence>
<reference evidence="14" key="1">
    <citation type="submission" date="2025-08" db="UniProtKB">
        <authorList>
            <consortium name="RefSeq"/>
        </authorList>
    </citation>
    <scope>IDENTIFICATION</scope>
    <source>
        <tissue evidence="14">Testes</tissue>
    </source>
</reference>
<accession>A0ABM0M1B8</accession>
<comment type="similarity">
    <text evidence="2">Belongs to the polycystin family.</text>
</comment>